<dbReference type="GeneID" id="107225711"/>
<dbReference type="CTD" id="40589"/>
<dbReference type="GO" id="GO:0005737">
    <property type="term" value="C:cytoplasm"/>
    <property type="evidence" value="ECO:0007669"/>
    <property type="project" value="TreeGrafter"/>
</dbReference>
<accession>A0A6J0C5V3</accession>
<dbReference type="InParanoid" id="A0A6J0C5V3"/>
<reference evidence="11" key="1">
    <citation type="submission" date="2025-08" db="UniProtKB">
        <authorList>
            <consortium name="RefSeq"/>
        </authorList>
    </citation>
    <scope>IDENTIFICATION</scope>
    <source>
        <tissue evidence="11">Thorax and Abdomen</tissue>
    </source>
</reference>
<dbReference type="Pfam" id="PF05010">
    <property type="entry name" value="TACC_C"/>
    <property type="match status" value="1"/>
</dbReference>
<feature type="region of interest" description="Disordered" evidence="8">
    <location>
        <begin position="386"/>
        <end position="442"/>
    </location>
</feature>
<dbReference type="GO" id="GO:0005856">
    <property type="term" value="C:cytoskeleton"/>
    <property type="evidence" value="ECO:0007669"/>
    <property type="project" value="UniProtKB-SubCell"/>
</dbReference>
<dbReference type="InterPro" id="IPR007707">
    <property type="entry name" value="TACC_C"/>
</dbReference>
<feature type="compositionally biased region" description="Polar residues" evidence="8">
    <location>
        <begin position="77"/>
        <end position="99"/>
    </location>
</feature>
<dbReference type="Proteomes" id="UP000829291">
    <property type="component" value="Chromosome 1"/>
</dbReference>
<name>A0A6J0C5V3_NEOLC</name>
<evidence type="ECO:0000256" key="7">
    <source>
        <dbReference type="SAM" id="Coils"/>
    </source>
</evidence>
<keyword evidence="4" id="KW-0597">Phosphoprotein</keyword>
<feature type="compositionally biased region" description="Polar residues" evidence="8">
    <location>
        <begin position="230"/>
        <end position="242"/>
    </location>
</feature>
<evidence type="ECO:0000259" key="9">
    <source>
        <dbReference type="Pfam" id="PF05010"/>
    </source>
</evidence>
<feature type="compositionally biased region" description="Polar residues" evidence="8">
    <location>
        <begin position="397"/>
        <end position="406"/>
    </location>
</feature>
<dbReference type="InterPro" id="IPR039915">
    <property type="entry name" value="TACC"/>
</dbReference>
<evidence type="ECO:0000256" key="8">
    <source>
        <dbReference type="SAM" id="MobiDB-lite"/>
    </source>
</evidence>
<comment type="similarity">
    <text evidence="2">Belongs to the TACC family.</text>
</comment>
<feature type="compositionally biased region" description="Polar residues" evidence="8">
    <location>
        <begin position="147"/>
        <end position="162"/>
    </location>
</feature>
<feature type="compositionally biased region" description="Basic and acidic residues" evidence="8">
    <location>
        <begin position="846"/>
        <end position="865"/>
    </location>
</feature>
<protein>
    <submittedName>
        <fullName evidence="11">Transforming acidic coiled-coil-containing protein 3 isoform X1</fullName>
    </submittedName>
</protein>
<dbReference type="KEGG" id="nlo:107225711"/>
<keyword evidence="3" id="KW-0963">Cytoplasm</keyword>
<evidence type="ECO:0000256" key="3">
    <source>
        <dbReference type="ARBA" id="ARBA00022490"/>
    </source>
</evidence>
<keyword evidence="5 7" id="KW-0175">Coiled coil</keyword>
<keyword evidence="6" id="KW-0206">Cytoskeleton</keyword>
<dbReference type="RefSeq" id="XP_015521744.1">
    <property type="nucleotide sequence ID" value="XM_015666258.2"/>
</dbReference>
<dbReference type="PANTHER" id="PTHR13924:SF10">
    <property type="entry name" value="TRANSFORMING ACIDIC COILED-COIL PROTEIN, ISOFORM K"/>
    <property type="match status" value="1"/>
</dbReference>
<evidence type="ECO:0000256" key="6">
    <source>
        <dbReference type="ARBA" id="ARBA00023212"/>
    </source>
</evidence>
<keyword evidence="10" id="KW-1185">Reference proteome</keyword>
<feature type="domain" description="Transforming acidic coiled-coil-containing protein C-terminal" evidence="9">
    <location>
        <begin position="852"/>
        <end position="1049"/>
    </location>
</feature>
<feature type="region of interest" description="Disordered" evidence="8">
    <location>
        <begin position="71"/>
        <end position="104"/>
    </location>
</feature>
<organism evidence="11">
    <name type="scientific">Neodiprion lecontei</name>
    <name type="common">Redheaded pine sawfly</name>
    <dbReference type="NCBI Taxonomy" id="441921"/>
    <lineage>
        <taxon>Eukaryota</taxon>
        <taxon>Metazoa</taxon>
        <taxon>Ecdysozoa</taxon>
        <taxon>Arthropoda</taxon>
        <taxon>Hexapoda</taxon>
        <taxon>Insecta</taxon>
        <taxon>Pterygota</taxon>
        <taxon>Neoptera</taxon>
        <taxon>Endopterygota</taxon>
        <taxon>Hymenoptera</taxon>
        <taxon>Tenthredinoidea</taxon>
        <taxon>Diprionidae</taxon>
        <taxon>Diprioninae</taxon>
        <taxon>Neodiprion</taxon>
    </lineage>
</organism>
<dbReference type="GO" id="GO:0007052">
    <property type="term" value="P:mitotic spindle organization"/>
    <property type="evidence" value="ECO:0007669"/>
    <property type="project" value="InterPro"/>
</dbReference>
<feature type="region of interest" description="Disordered" evidence="8">
    <location>
        <begin position="505"/>
        <end position="527"/>
    </location>
</feature>
<evidence type="ECO:0000313" key="10">
    <source>
        <dbReference type="Proteomes" id="UP000829291"/>
    </source>
</evidence>
<feature type="coiled-coil region" evidence="7">
    <location>
        <begin position="967"/>
        <end position="1047"/>
    </location>
</feature>
<feature type="region of interest" description="Disordered" evidence="8">
    <location>
        <begin position="230"/>
        <end position="252"/>
    </location>
</feature>
<gene>
    <name evidence="11" type="primary">LOC107225711</name>
</gene>
<dbReference type="AlphaFoldDB" id="A0A6J0C5V3"/>
<evidence type="ECO:0000313" key="11">
    <source>
        <dbReference type="RefSeq" id="XP_015521744.1"/>
    </source>
</evidence>
<dbReference type="PANTHER" id="PTHR13924">
    <property type="entry name" value="TRANSFORMING ACIDIC COILED-COIL CONTAINING PROTEIN 1/2"/>
    <property type="match status" value="1"/>
</dbReference>
<feature type="region of interest" description="Disordered" evidence="8">
    <location>
        <begin position="34"/>
        <end position="58"/>
    </location>
</feature>
<feature type="region of interest" description="Disordered" evidence="8">
    <location>
        <begin position="137"/>
        <end position="208"/>
    </location>
</feature>
<dbReference type="OrthoDB" id="10255048at2759"/>
<proteinExistence type="inferred from homology"/>
<evidence type="ECO:0000256" key="2">
    <source>
        <dbReference type="ARBA" id="ARBA00009423"/>
    </source>
</evidence>
<sequence>MSNSGTPNGIGSNCSILGTRDGTRVVLREITATLQNSPPTQPGHRKAASNTQTGKTEHEVKVQFTREFVDAGAPTSRPESLSSECSFQSVTSTPSTKSWNHLRPITPQRAADTSYGNTDIPGLDDLISGWGNIHLNETTDTQETKPLETSLTLDPKLDSSSAEPVEDSEDKQTSYNSIEIHIEDTPDIPQSSANNPALNETRDLSSKSDSENIIIFNKTTELPAAAEECQNNSLQTQDSSLTSNSHNNSRENSHLLNETVELVADCNSTFNKSYSSKSEVLNDTNCISNNQNDAATNCNSPNIAETSENPSNELSATLRIENVSSLNDPLNLPPESTLCTNQNTSSSNEPTLCASNSIVIEPCTVEEPLTKEPDLVIEKPIEPETLEDFKEEEHNPKNPQLNTVTERSVEPETVNSLKEEDHNVKDSQLVPERGTPDSSTDHFAEALSGNTSQFEVESLSIVIPNSYPDISAETFNECIAQEQALQISDNQSLLTPLSIPEENLENTEPAEELPEDQKSVYPETQNSIQSEVESEQSKQVVLENSVEQLSQSLQQAEDLETVSQVTENKVPCVQQNTSTNLEDLKESKSEELPQVDVNVTPFPESNLDTQPISSLSAESYQDAGNSVEEDLNQTSTLREESFHSISSEITSDPYEAFKPVQQSTSLQIIIPEYNFEKLELAAQAIAEEIRNKSSELTEDTDHFFNAQSELFFDPASFDFLLARNNSKNTVRDLRAESLYVKFDPLVGNNTMLPQGPLQVVDGEENAKNNISQPTLGTPKRNPALAAIDRLLLYSPAPGTPKKIEEPPKIEEKIVEEVKPVVTPIVDETMTKELELVRSTVLQLDSQLEKERKEREKERQEHELELEKQRSKYENLEKEMVHEMQKKKEMTMVMDEYEKSLSRQMADRERERAIFAQEKAKLQDDLQAANHHLGNTEAAFNDVHLKYERLKSVTSAYKSNEDVLKESIQENVKTIKTLEDRYDQLKNHAMSQLEKANLELEAIRKQHETETVRLQAMIRKAELKSNSLAEMVEQKSKENKELSSILDEFIARVGQNPE</sequence>
<feature type="compositionally biased region" description="Basic and acidic residues" evidence="8">
    <location>
        <begin position="386"/>
        <end position="396"/>
    </location>
</feature>
<dbReference type="Gene3D" id="1.20.5.1700">
    <property type="match status" value="1"/>
</dbReference>
<evidence type="ECO:0000256" key="1">
    <source>
        <dbReference type="ARBA" id="ARBA00004245"/>
    </source>
</evidence>
<evidence type="ECO:0000256" key="5">
    <source>
        <dbReference type="ARBA" id="ARBA00023054"/>
    </source>
</evidence>
<feature type="compositionally biased region" description="Acidic residues" evidence="8">
    <location>
        <begin position="505"/>
        <end position="514"/>
    </location>
</feature>
<feature type="compositionally biased region" description="Polar residues" evidence="8">
    <location>
        <begin position="188"/>
        <end position="198"/>
    </location>
</feature>
<dbReference type="GO" id="GO:0007097">
    <property type="term" value="P:nuclear migration"/>
    <property type="evidence" value="ECO:0007669"/>
    <property type="project" value="TreeGrafter"/>
</dbReference>
<evidence type="ECO:0000256" key="4">
    <source>
        <dbReference type="ARBA" id="ARBA00022553"/>
    </source>
</evidence>
<comment type="subcellular location">
    <subcellularLocation>
        <location evidence="1">Cytoplasm</location>
        <location evidence="1">Cytoskeleton</location>
    </subcellularLocation>
</comment>
<feature type="region of interest" description="Disordered" evidence="8">
    <location>
        <begin position="845"/>
        <end position="865"/>
    </location>
</feature>